<name>A0A7S4P7Z6_GUITH</name>
<dbReference type="AlphaFoldDB" id="A0A7S4P7Z6"/>
<dbReference type="EMBL" id="HBKN01038903">
    <property type="protein sequence ID" value="CAE2326437.1"/>
    <property type="molecule type" value="Transcribed_RNA"/>
</dbReference>
<feature type="compositionally biased region" description="Low complexity" evidence="1">
    <location>
        <begin position="253"/>
        <end position="267"/>
    </location>
</feature>
<feature type="region of interest" description="Disordered" evidence="1">
    <location>
        <begin position="251"/>
        <end position="274"/>
    </location>
</feature>
<proteinExistence type="predicted"/>
<organism evidence="2">
    <name type="scientific">Guillardia theta</name>
    <name type="common">Cryptophyte</name>
    <name type="synonym">Cryptomonas phi</name>
    <dbReference type="NCBI Taxonomy" id="55529"/>
    <lineage>
        <taxon>Eukaryota</taxon>
        <taxon>Cryptophyceae</taxon>
        <taxon>Pyrenomonadales</taxon>
        <taxon>Geminigeraceae</taxon>
        <taxon>Guillardia</taxon>
    </lineage>
</organism>
<dbReference type="PANTHER" id="PTHR37227:SF2">
    <property type="entry name" value="OS01G0219000 PROTEIN"/>
    <property type="match status" value="1"/>
</dbReference>
<reference evidence="2" key="1">
    <citation type="submission" date="2021-01" db="EMBL/GenBank/DDBJ databases">
        <authorList>
            <person name="Corre E."/>
            <person name="Pelletier E."/>
            <person name="Niang G."/>
            <person name="Scheremetjew M."/>
            <person name="Finn R."/>
            <person name="Kale V."/>
            <person name="Holt S."/>
            <person name="Cochrane G."/>
            <person name="Meng A."/>
            <person name="Brown T."/>
            <person name="Cohen L."/>
        </authorList>
    </citation>
    <scope>NUCLEOTIDE SEQUENCE</scope>
    <source>
        <strain evidence="2">CCMP 2712</strain>
    </source>
</reference>
<evidence type="ECO:0008006" key="3">
    <source>
        <dbReference type="Google" id="ProtNLM"/>
    </source>
</evidence>
<gene>
    <name evidence="2" type="ORF">GTHE00462_LOCUS30478</name>
</gene>
<protein>
    <recommendedName>
        <fullName evidence="3">Proteasome assembly chaperone 1</fullName>
    </recommendedName>
</protein>
<evidence type="ECO:0000313" key="2">
    <source>
        <dbReference type="EMBL" id="CAE2326437.1"/>
    </source>
</evidence>
<sequence length="274" mass="29880">MATLQEFASALLERGGRRAEEELEDEEQTELLSPPFIHWGSEGRGRLQGNVRTAQVLLVVSQSAALSSLQACIRAESLTEEGIVFLEECSFRGEPQSNGVLTNCWKILSSKGSDVLIVVVGSQTWSQRYHACAKLLCDSIIAHKTYIFDELPRRRCGVELSEQQSLLRFVSTDEGLSLKEDPAVERLQMLETGSIIDGFSAALMSACQLRRRSAGLIVTLTNEADEVRHQGRSGLPSLELVQTLRAVLQASGAETAPPTEAEVVEAAGSSELYS</sequence>
<accession>A0A7S4P7Z6</accession>
<evidence type="ECO:0000256" key="1">
    <source>
        <dbReference type="SAM" id="MobiDB-lite"/>
    </source>
</evidence>
<dbReference type="PANTHER" id="PTHR37227">
    <property type="entry name" value="OS01G0219000 PROTEIN"/>
    <property type="match status" value="1"/>
</dbReference>